<protein>
    <submittedName>
        <fullName evidence="1">Uncharacterized protein</fullName>
    </submittedName>
</protein>
<accession>A0A4Y9SQ94</accession>
<dbReference type="Proteomes" id="UP000297729">
    <property type="component" value="Unassembled WGS sequence"/>
</dbReference>
<evidence type="ECO:0000313" key="2">
    <source>
        <dbReference type="Proteomes" id="UP000297729"/>
    </source>
</evidence>
<dbReference type="EMBL" id="SPVG01000045">
    <property type="protein sequence ID" value="TFW28840.1"/>
    <property type="molecule type" value="Genomic_DNA"/>
</dbReference>
<comment type="caution">
    <text evidence="1">The sequence shown here is derived from an EMBL/GenBank/DDBJ whole genome shotgun (WGS) entry which is preliminary data.</text>
</comment>
<keyword evidence="2" id="KW-1185">Reference proteome</keyword>
<dbReference type="OrthoDB" id="9151776at2"/>
<dbReference type="AlphaFoldDB" id="A0A4Y9SQ94"/>
<sequence length="138" mass="15765">MYDRPIVCHLSCDLLIKLCDATGEGCFGDKSYRALCDAVRDWLAHDHPAIDHPPRAKTGYQWKQIFLPEGTELRATIKGIARYATVEGNRILCNGQALSPSQFANADRVVRNAWRVIWLRLPGEDWERAANLRDSHRY</sequence>
<reference evidence="1 2" key="1">
    <citation type="submission" date="2019-03" db="EMBL/GenBank/DDBJ databases">
        <title>Draft Genome Sequence of Duganella callidus sp. nov., a Novel Duganella Species Isolated from Cultivated Soil.</title>
        <authorList>
            <person name="Raths R."/>
            <person name="Peta V."/>
            <person name="Bucking H."/>
        </authorList>
    </citation>
    <scope>NUCLEOTIDE SEQUENCE [LARGE SCALE GENOMIC DNA]</scope>
    <source>
        <strain evidence="1 2">DN04</strain>
    </source>
</reference>
<dbReference type="RefSeq" id="WP_135200464.1">
    <property type="nucleotide sequence ID" value="NZ_SPVG01000045.1"/>
</dbReference>
<name>A0A4Y9SQ94_9BURK</name>
<evidence type="ECO:0000313" key="1">
    <source>
        <dbReference type="EMBL" id="TFW28840.1"/>
    </source>
</evidence>
<organism evidence="1 2">
    <name type="scientific">Duganella callida</name>
    <dbReference type="NCBI Taxonomy" id="2561932"/>
    <lineage>
        <taxon>Bacteria</taxon>
        <taxon>Pseudomonadati</taxon>
        <taxon>Pseudomonadota</taxon>
        <taxon>Betaproteobacteria</taxon>
        <taxon>Burkholderiales</taxon>
        <taxon>Oxalobacteraceae</taxon>
        <taxon>Telluria group</taxon>
        <taxon>Duganella</taxon>
    </lineage>
</organism>
<proteinExistence type="predicted"/>
<gene>
    <name evidence="1" type="ORF">E4L98_04955</name>
</gene>